<dbReference type="RefSeq" id="WP_175130777.1">
    <property type="nucleotide sequence ID" value="NZ_CADIJZ010000059.1"/>
</dbReference>
<organism evidence="1 2">
    <name type="scientific">Paraburkholderia rhynchosiae</name>
    <dbReference type="NCBI Taxonomy" id="487049"/>
    <lineage>
        <taxon>Bacteria</taxon>
        <taxon>Pseudomonadati</taxon>
        <taxon>Pseudomonadota</taxon>
        <taxon>Betaproteobacteria</taxon>
        <taxon>Burkholderiales</taxon>
        <taxon>Burkholderiaceae</taxon>
        <taxon>Paraburkholderia</taxon>
    </lineage>
</organism>
<sequence>MRSYAGEIYIGLPFDEIDARYHKLQAFLDYPDGTARFDDVRLFIVTLQLALDNAHHDETGFWDRWADNYNRQIPFSETTATHARGLFEAEHIGDLTDDELRNNQPPILLGRRRLPQVQWPGRR</sequence>
<proteinExistence type="predicted"/>
<protein>
    <submittedName>
        <fullName evidence="1">Uncharacterized protein</fullName>
    </submittedName>
</protein>
<evidence type="ECO:0000313" key="1">
    <source>
        <dbReference type="EMBL" id="CAB3743598.1"/>
    </source>
</evidence>
<dbReference type="EMBL" id="CADIJZ010000059">
    <property type="protein sequence ID" value="CAB3743598.1"/>
    <property type="molecule type" value="Genomic_DNA"/>
</dbReference>
<reference evidence="1 2" key="1">
    <citation type="submission" date="2020-04" db="EMBL/GenBank/DDBJ databases">
        <authorList>
            <person name="De Canck E."/>
        </authorList>
    </citation>
    <scope>NUCLEOTIDE SEQUENCE [LARGE SCALE GENOMIC DNA]</scope>
    <source>
        <strain evidence="1 2">LMG 27174</strain>
    </source>
</reference>
<dbReference type="AlphaFoldDB" id="A0A6J5CTY5"/>
<dbReference type="Proteomes" id="UP000494205">
    <property type="component" value="Unassembled WGS sequence"/>
</dbReference>
<accession>A0A6J5CTY5</accession>
<gene>
    <name evidence="1" type="ORF">LMG27174_07016</name>
</gene>
<name>A0A6J5CTY5_9BURK</name>
<evidence type="ECO:0000313" key="2">
    <source>
        <dbReference type="Proteomes" id="UP000494205"/>
    </source>
</evidence>